<dbReference type="EC" id="2.7.1.108" evidence="3"/>
<feature type="transmembrane region" description="Helical" evidence="10">
    <location>
        <begin position="117"/>
        <end position="135"/>
    </location>
</feature>
<reference evidence="11" key="1">
    <citation type="submission" date="2016-02" db="EMBL/GenBank/DDBJ databases">
        <title>RNAseq analyses of the midgut from blood- or serum-fed Ixodes ricinus ticks.</title>
        <authorList>
            <person name="Perner J."/>
            <person name="Provaznik J."/>
            <person name="Schrenkova J."/>
            <person name="Urbanova V."/>
            <person name="Ribeiro J.M."/>
            <person name="Kopacek P."/>
        </authorList>
    </citation>
    <scope>NUCLEOTIDE SEQUENCE</scope>
    <source>
        <tissue evidence="11">Gut</tissue>
    </source>
</reference>
<keyword evidence="4" id="KW-0808">Transferase</keyword>
<protein>
    <recommendedName>
        <fullName evidence="3">dolichol kinase</fullName>
        <ecNumber evidence="3">2.7.1.108</ecNumber>
    </recommendedName>
</protein>
<keyword evidence="7" id="KW-0256">Endoplasmic reticulum</keyword>
<name>A0A131Y165_IXORI</name>
<feature type="transmembrane region" description="Helical" evidence="10">
    <location>
        <begin position="276"/>
        <end position="296"/>
    </location>
</feature>
<feature type="transmembrane region" description="Helical" evidence="10">
    <location>
        <begin position="403"/>
        <end position="426"/>
    </location>
</feature>
<dbReference type="GO" id="GO:0004168">
    <property type="term" value="F:dolichol kinase activity"/>
    <property type="evidence" value="ECO:0007669"/>
    <property type="project" value="UniProtKB-EC"/>
</dbReference>
<keyword evidence="9 10" id="KW-0472">Membrane</keyword>
<dbReference type="GO" id="GO:0043048">
    <property type="term" value="P:dolichyl monophosphate biosynthetic process"/>
    <property type="evidence" value="ECO:0007669"/>
    <property type="project" value="TreeGrafter"/>
</dbReference>
<evidence type="ECO:0000256" key="2">
    <source>
        <dbReference type="ARBA" id="ARBA00010794"/>
    </source>
</evidence>
<feature type="transmembrane region" description="Helical" evidence="10">
    <location>
        <begin position="463"/>
        <end position="481"/>
    </location>
</feature>
<accession>A0A131Y165</accession>
<organism evidence="11">
    <name type="scientific">Ixodes ricinus</name>
    <name type="common">Common tick</name>
    <name type="synonym">Acarus ricinus</name>
    <dbReference type="NCBI Taxonomy" id="34613"/>
    <lineage>
        <taxon>Eukaryota</taxon>
        <taxon>Metazoa</taxon>
        <taxon>Ecdysozoa</taxon>
        <taxon>Arthropoda</taxon>
        <taxon>Chelicerata</taxon>
        <taxon>Arachnida</taxon>
        <taxon>Acari</taxon>
        <taxon>Parasitiformes</taxon>
        <taxon>Ixodida</taxon>
        <taxon>Ixodoidea</taxon>
        <taxon>Ixodidae</taxon>
        <taxon>Ixodinae</taxon>
        <taxon>Ixodes</taxon>
    </lineage>
</organism>
<comment type="similarity">
    <text evidence="2">Belongs to the polyprenol kinase family.</text>
</comment>
<dbReference type="InterPro" id="IPR032974">
    <property type="entry name" value="Polypren_kinase"/>
</dbReference>
<keyword evidence="6 11" id="KW-0418">Kinase</keyword>
<dbReference type="EMBL" id="GEFM01004030">
    <property type="protein sequence ID" value="JAP71766.1"/>
    <property type="molecule type" value="mRNA"/>
</dbReference>
<evidence type="ECO:0000256" key="6">
    <source>
        <dbReference type="ARBA" id="ARBA00022777"/>
    </source>
</evidence>
<comment type="subcellular location">
    <subcellularLocation>
        <location evidence="1">Endoplasmic reticulum membrane</location>
        <topology evidence="1">Multi-pass membrane protein</topology>
    </subcellularLocation>
</comment>
<evidence type="ECO:0000256" key="8">
    <source>
        <dbReference type="ARBA" id="ARBA00022989"/>
    </source>
</evidence>
<keyword evidence="8 10" id="KW-1133">Transmembrane helix</keyword>
<feature type="transmembrane region" description="Helical" evidence="10">
    <location>
        <begin position="438"/>
        <end position="457"/>
    </location>
</feature>
<evidence type="ECO:0000313" key="11">
    <source>
        <dbReference type="EMBL" id="JAP71766.1"/>
    </source>
</evidence>
<dbReference type="PANTHER" id="PTHR13205">
    <property type="entry name" value="TRANSMEMBRANE PROTEIN 15-RELATED"/>
    <property type="match status" value="1"/>
</dbReference>
<feature type="transmembrane region" description="Helical" evidence="10">
    <location>
        <begin position="371"/>
        <end position="391"/>
    </location>
</feature>
<proteinExistence type="evidence at transcript level"/>
<feature type="transmembrane region" description="Helical" evidence="10">
    <location>
        <begin position="68"/>
        <end position="86"/>
    </location>
</feature>
<evidence type="ECO:0000256" key="3">
    <source>
        <dbReference type="ARBA" id="ARBA00012132"/>
    </source>
</evidence>
<dbReference type="PANTHER" id="PTHR13205:SF15">
    <property type="entry name" value="DOLICHOL KINASE"/>
    <property type="match status" value="1"/>
</dbReference>
<evidence type="ECO:0000256" key="10">
    <source>
        <dbReference type="SAM" id="Phobius"/>
    </source>
</evidence>
<evidence type="ECO:0000256" key="5">
    <source>
        <dbReference type="ARBA" id="ARBA00022692"/>
    </source>
</evidence>
<evidence type="ECO:0000256" key="7">
    <source>
        <dbReference type="ARBA" id="ARBA00022824"/>
    </source>
</evidence>
<feature type="transmembrane region" description="Helical" evidence="10">
    <location>
        <begin position="305"/>
        <end position="322"/>
    </location>
</feature>
<dbReference type="AlphaFoldDB" id="A0A131Y165"/>
<feature type="transmembrane region" description="Helical" evidence="10">
    <location>
        <begin position="236"/>
        <end position="256"/>
    </location>
</feature>
<sequence>MTASSQAERVCLEYVVVATGILLTGLFYVTVSQLVTVTALLAMLLLLHRYQKTDPPNPDQRPHADDGLWLTLLLPFSLLTGGNSYFHGDLYTFAEVVSSQTLLLSFAFVFKFPSRTINALSVLWTTTLLFTLTNISVLWSAGTSVSSAFVFQHLTSSLWRYSPKSFTLGELILVCQATTTFLATAGSSIACRLVYGEDCMLNCSSSAAFLQAGLFSLAVLVAAVTNVAALRRPSGFYAAVCLSAVSLVYPLCWVMVAAEPLGWLFSHIFNTTVRAALMASWMVLTVAAILFVSWYTRTYADSSTIVRKVFHGVVILVFIPGVTLDPDLMYLACGSVMGVLVLLELVRALRMPPFGEDIHQAFQMFLDEKDAGAFVLTPVYLFVGCATPLLLFPDRFGSSEKTLVLLSGTVSLGIGDTVASVVGSKLGRHRWPGTKKTLEGTLASILAQFAFYFPLLYILTPKVWGLGTGLLVLVLCLNAYLEALTVQVDNLAIPVFMYPMMISLYAS</sequence>
<feature type="transmembrane region" description="Helical" evidence="10">
    <location>
        <begin position="92"/>
        <end position="110"/>
    </location>
</feature>
<dbReference type="GO" id="GO:0005789">
    <property type="term" value="C:endoplasmic reticulum membrane"/>
    <property type="evidence" value="ECO:0007669"/>
    <property type="project" value="UniProtKB-SubCell"/>
</dbReference>
<feature type="transmembrane region" description="Helical" evidence="10">
    <location>
        <begin position="207"/>
        <end position="229"/>
    </location>
</feature>
<feature type="transmembrane region" description="Helical" evidence="10">
    <location>
        <begin position="328"/>
        <end position="350"/>
    </location>
</feature>
<feature type="transmembrane region" description="Helical" evidence="10">
    <location>
        <begin position="14"/>
        <end position="47"/>
    </location>
</feature>
<evidence type="ECO:0000256" key="9">
    <source>
        <dbReference type="ARBA" id="ARBA00023136"/>
    </source>
</evidence>
<evidence type="ECO:0000256" key="1">
    <source>
        <dbReference type="ARBA" id="ARBA00004477"/>
    </source>
</evidence>
<keyword evidence="5 10" id="KW-0812">Transmembrane</keyword>
<evidence type="ECO:0000256" key="4">
    <source>
        <dbReference type="ARBA" id="ARBA00022679"/>
    </source>
</evidence>